<reference evidence="1" key="1">
    <citation type="journal article" date="2021" name="New Phytol.">
        <title>Evolutionary innovations through gain and loss of genes in the ectomycorrhizal Boletales.</title>
        <authorList>
            <person name="Wu G."/>
            <person name="Miyauchi S."/>
            <person name="Morin E."/>
            <person name="Kuo A."/>
            <person name="Drula E."/>
            <person name="Varga T."/>
            <person name="Kohler A."/>
            <person name="Feng B."/>
            <person name="Cao Y."/>
            <person name="Lipzen A."/>
            <person name="Daum C."/>
            <person name="Hundley H."/>
            <person name="Pangilinan J."/>
            <person name="Johnson J."/>
            <person name="Barry K."/>
            <person name="LaButti K."/>
            <person name="Ng V."/>
            <person name="Ahrendt S."/>
            <person name="Min B."/>
            <person name="Choi I.G."/>
            <person name="Park H."/>
            <person name="Plett J.M."/>
            <person name="Magnuson J."/>
            <person name="Spatafora J.W."/>
            <person name="Nagy L.G."/>
            <person name="Henrissat B."/>
            <person name="Grigoriev I.V."/>
            <person name="Yang Z.L."/>
            <person name="Xu J."/>
            <person name="Martin F.M."/>
        </authorList>
    </citation>
    <scope>NUCLEOTIDE SEQUENCE</scope>
    <source>
        <strain evidence="1">KUC20120723A-06</strain>
    </source>
</reference>
<organism evidence="1 2">
    <name type="scientific">Leucogyrophana mollusca</name>
    <dbReference type="NCBI Taxonomy" id="85980"/>
    <lineage>
        <taxon>Eukaryota</taxon>
        <taxon>Fungi</taxon>
        <taxon>Dikarya</taxon>
        <taxon>Basidiomycota</taxon>
        <taxon>Agaricomycotina</taxon>
        <taxon>Agaricomycetes</taxon>
        <taxon>Agaricomycetidae</taxon>
        <taxon>Boletales</taxon>
        <taxon>Boletales incertae sedis</taxon>
        <taxon>Leucogyrophana</taxon>
    </lineage>
</organism>
<keyword evidence="2" id="KW-1185">Reference proteome</keyword>
<dbReference type="Proteomes" id="UP000790709">
    <property type="component" value="Unassembled WGS sequence"/>
</dbReference>
<evidence type="ECO:0000313" key="2">
    <source>
        <dbReference type="Proteomes" id="UP000790709"/>
    </source>
</evidence>
<protein>
    <submittedName>
        <fullName evidence="1">Uncharacterized protein</fullName>
    </submittedName>
</protein>
<name>A0ACB8BS85_9AGAM</name>
<evidence type="ECO:0000313" key="1">
    <source>
        <dbReference type="EMBL" id="KAH7928391.1"/>
    </source>
</evidence>
<gene>
    <name evidence="1" type="ORF">BV22DRAFT_1103021</name>
</gene>
<dbReference type="EMBL" id="MU266353">
    <property type="protein sequence ID" value="KAH7928391.1"/>
    <property type="molecule type" value="Genomic_DNA"/>
</dbReference>
<proteinExistence type="predicted"/>
<comment type="caution">
    <text evidence="1">The sequence shown here is derived from an EMBL/GenBank/DDBJ whole genome shotgun (WGS) entry which is preliminary data.</text>
</comment>
<accession>A0ACB8BS85</accession>
<sequence>MSSPLVAFILGAGPGVGQAVASHLKLQGYKVAVGSRNPDLNARKEDGFLPVQVDVGKEESIQRAFDTVRKELGPPSVVVYNAVSFTPPPTPYDPLSLPLEIFQRDAQLGLGIFTAAQEFISGVRSAKLDAPKAFITTGNVLPFIPPVFSQAIGIGIQKVTEAYLTDLFARAYNKEGIRFYFATETSAEGGYPGPISGPGHAQAYWDLIQRKEQGKYDYR</sequence>